<dbReference type="InterPro" id="IPR001373">
    <property type="entry name" value="Cullin_N"/>
</dbReference>
<dbReference type="Gene3D" id="1.20.1310.10">
    <property type="entry name" value="Cullin Repeats"/>
    <property type="match status" value="1"/>
</dbReference>
<evidence type="ECO:0000256" key="1">
    <source>
        <dbReference type="ARBA" id="ARBA00006019"/>
    </source>
</evidence>
<dbReference type="InterPro" id="IPR045093">
    <property type="entry name" value="Cullin"/>
</dbReference>
<dbReference type="PANTHER" id="PTHR11932">
    <property type="entry name" value="CULLIN"/>
    <property type="match status" value="1"/>
</dbReference>
<dbReference type="Pfam" id="PF00888">
    <property type="entry name" value="Cullin"/>
    <property type="match status" value="1"/>
</dbReference>
<keyword evidence="5" id="KW-1185">Reference proteome</keyword>
<evidence type="ECO:0000259" key="3">
    <source>
        <dbReference type="Pfam" id="PF00888"/>
    </source>
</evidence>
<dbReference type="GO" id="GO:0006511">
    <property type="term" value="P:ubiquitin-dependent protein catabolic process"/>
    <property type="evidence" value="ECO:0007669"/>
    <property type="project" value="InterPro"/>
</dbReference>
<comment type="similarity">
    <text evidence="1">Belongs to the cullin family.</text>
</comment>
<accession>A0AAD8TPY2</accession>
<proteinExistence type="inferred from homology"/>
<protein>
    <recommendedName>
        <fullName evidence="3">Cullin N-terminal domain-containing protein</fullName>
    </recommendedName>
</protein>
<dbReference type="SUPFAM" id="SSF74788">
    <property type="entry name" value="Cullin repeat-like"/>
    <property type="match status" value="1"/>
</dbReference>
<dbReference type="InterPro" id="IPR016159">
    <property type="entry name" value="Cullin_repeat-like_dom_sf"/>
</dbReference>
<dbReference type="Proteomes" id="UP001231189">
    <property type="component" value="Unassembled WGS sequence"/>
</dbReference>
<evidence type="ECO:0000256" key="2">
    <source>
        <dbReference type="SAM" id="MobiDB-lite"/>
    </source>
</evidence>
<dbReference type="AlphaFoldDB" id="A0AAD8TPY2"/>
<sequence>MYPIPADASATVQRPPPGRRTAPRIQPFKRVADPDFVLRTCLTLSSAFRQIYAGNAADLNFESLYRCTYNVCIGHGDEVLYTQVATTMAAEVEKLAGSLENTASAPDDEFLQELLGRWKKHSNAVTMIRDVVMYMERSFVEFRHKAPVPELGLRAWRDGMLCPDGEVVVMTIEMFGMMPKRKAIGYTKPYPNEYELIPLPPKYRLPDFTKFTDRWFQLHRACEPIFGAAGHDLSATRLAREVLLNPQIGFAIASPPNKKA</sequence>
<dbReference type="EMBL" id="JAUUTY010000002">
    <property type="protein sequence ID" value="KAK1685828.1"/>
    <property type="molecule type" value="Genomic_DNA"/>
</dbReference>
<reference evidence="4" key="1">
    <citation type="submission" date="2023-07" db="EMBL/GenBank/DDBJ databases">
        <title>A chromosome-level genome assembly of Lolium multiflorum.</title>
        <authorList>
            <person name="Chen Y."/>
            <person name="Copetti D."/>
            <person name="Kolliker R."/>
            <person name="Studer B."/>
        </authorList>
    </citation>
    <scope>NUCLEOTIDE SEQUENCE</scope>
    <source>
        <strain evidence="4">02402/16</strain>
        <tissue evidence="4">Leaf</tissue>
    </source>
</reference>
<feature type="domain" description="Cullin N-terminal" evidence="3">
    <location>
        <begin position="43"/>
        <end position="162"/>
    </location>
</feature>
<evidence type="ECO:0000313" key="4">
    <source>
        <dbReference type="EMBL" id="KAK1685828.1"/>
    </source>
</evidence>
<dbReference type="GO" id="GO:0031625">
    <property type="term" value="F:ubiquitin protein ligase binding"/>
    <property type="evidence" value="ECO:0007669"/>
    <property type="project" value="InterPro"/>
</dbReference>
<feature type="region of interest" description="Disordered" evidence="2">
    <location>
        <begin position="1"/>
        <end position="25"/>
    </location>
</feature>
<gene>
    <name evidence="4" type="ORF">QYE76_046676</name>
</gene>
<name>A0AAD8TPY2_LOLMU</name>
<evidence type="ECO:0000313" key="5">
    <source>
        <dbReference type="Proteomes" id="UP001231189"/>
    </source>
</evidence>
<comment type="caution">
    <text evidence="4">The sequence shown here is derived from an EMBL/GenBank/DDBJ whole genome shotgun (WGS) entry which is preliminary data.</text>
</comment>
<organism evidence="4 5">
    <name type="scientific">Lolium multiflorum</name>
    <name type="common">Italian ryegrass</name>
    <name type="synonym">Lolium perenne subsp. multiflorum</name>
    <dbReference type="NCBI Taxonomy" id="4521"/>
    <lineage>
        <taxon>Eukaryota</taxon>
        <taxon>Viridiplantae</taxon>
        <taxon>Streptophyta</taxon>
        <taxon>Embryophyta</taxon>
        <taxon>Tracheophyta</taxon>
        <taxon>Spermatophyta</taxon>
        <taxon>Magnoliopsida</taxon>
        <taxon>Liliopsida</taxon>
        <taxon>Poales</taxon>
        <taxon>Poaceae</taxon>
        <taxon>BOP clade</taxon>
        <taxon>Pooideae</taxon>
        <taxon>Poodae</taxon>
        <taxon>Poeae</taxon>
        <taxon>Poeae Chloroplast Group 2 (Poeae type)</taxon>
        <taxon>Loliodinae</taxon>
        <taxon>Loliinae</taxon>
        <taxon>Lolium</taxon>
    </lineage>
</organism>